<evidence type="ECO:0000256" key="12">
    <source>
        <dbReference type="PIRNR" id="PIRNR006446"/>
    </source>
</evidence>
<dbReference type="STRING" id="574650.SAMN04487966_104135"/>
<evidence type="ECO:0000313" key="14">
    <source>
        <dbReference type="EMBL" id="SFV22455.1"/>
    </source>
</evidence>
<evidence type="ECO:0000256" key="10">
    <source>
        <dbReference type="ARBA" id="ARBA00023004"/>
    </source>
</evidence>
<evidence type="ECO:0000256" key="4">
    <source>
        <dbReference type="ARBA" id="ARBA00022475"/>
    </source>
</evidence>
<feature type="transmembrane region" description="Helical" evidence="12">
    <location>
        <begin position="467"/>
        <end position="489"/>
    </location>
</feature>
<keyword evidence="5 12" id="KW-0349">Heme</keyword>
<evidence type="ECO:0000256" key="11">
    <source>
        <dbReference type="ARBA" id="ARBA00023136"/>
    </source>
</evidence>
<dbReference type="PIRSF" id="PIRSF006446">
    <property type="entry name" value="Cyt_quinol_oxidase_1"/>
    <property type="match status" value="1"/>
</dbReference>
<keyword evidence="9 12" id="KW-1133">Transmembrane helix</keyword>
<feature type="transmembrane region" description="Helical" evidence="12">
    <location>
        <begin position="127"/>
        <end position="150"/>
    </location>
</feature>
<dbReference type="GO" id="GO:0020037">
    <property type="term" value="F:heme binding"/>
    <property type="evidence" value="ECO:0007669"/>
    <property type="project" value="TreeGrafter"/>
</dbReference>
<evidence type="ECO:0000256" key="1">
    <source>
        <dbReference type="ARBA" id="ARBA00004651"/>
    </source>
</evidence>
<feature type="transmembrane region" description="Helical" evidence="12">
    <location>
        <begin position="373"/>
        <end position="395"/>
    </location>
</feature>
<keyword evidence="4 12" id="KW-1003">Cell membrane</keyword>
<dbReference type="EMBL" id="FPCG01000004">
    <property type="protein sequence ID" value="SFV22455.1"/>
    <property type="molecule type" value="Genomic_DNA"/>
</dbReference>
<dbReference type="PANTHER" id="PTHR30365:SF15">
    <property type="entry name" value="CYTOCHROME BD UBIQUINOL OXIDASE SUBUNIT 1"/>
    <property type="match status" value="1"/>
</dbReference>
<keyword evidence="7 12" id="KW-0479">Metal-binding</keyword>
<evidence type="ECO:0000256" key="7">
    <source>
        <dbReference type="ARBA" id="ARBA00022723"/>
    </source>
</evidence>
<evidence type="ECO:0000256" key="8">
    <source>
        <dbReference type="ARBA" id="ARBA00022982"/>
    </source>
</evidence>
<keyword evidence="8 12" id="KW-0249">Electron transport</keyword>
<feature type="transmembrane region" description="Helical" evidence="12">
    <location>
        <begin position="53"/>
        <end position="71"/>
    </location>
</feature>
<keyword evidence="6 12" id="KW-0812">Transmembrane</keyword>
<comment type="similarity">
    <text evidence="2 12">Belongs to the cytochrome ubiquinol oxidase subunit 1 family.</text>
</comment>
<feature type="transmembrane region" description="Helical" evidence="12">
    <location>
        <begin position="12"/>
        <end position="33"/>
    </location>
</feature>
<feature type="transmembrane region" description="Helical" evidence="12">
    <location>
        <begin position="185"/>
        <end position="204"/>
    </location>
</feature>
<dbReference type="Proteomes" id="UP000198881">
    <property type="component" value="Unassembled WGS sequence"/>
</dbReference>
<keyword evidence="15" id="KW-1185">Reference proteome</keyword>
<dbReference type="RefSeq" id="WP_091696355.1">
    <property type="nucleotide sequence ID" value="NZ_FPCG01000004.1"/>
</dbReference>
<dbReference type="GO" id="GO:0016682">
    <property type="term" value="F:oxidoreductase activity, acting on diphenols and related substances as donors, oxygen as acceptor"/>
    <property type="evidence" value="ECO:0007669"/>
    <property type="project" value="TreeGrafter"/>
</dbReference>
<organism evidence="14 15">
    <name type="scientific">Micrococcus terreus</name>
    <dbReference type="NCBI Taxonomy" id="574650"/>
    <lineage>
        <taxon>Bacteria</taxon>
        <taxon>Bacillati</taxon>
        <taxon>Actinomycetota</taxon>
        <taxon>Actinomycetes</taxon>
        <taxon>Micrococcales</taxon>
        <taxon>Micrococcaceae</taxon>
        <taxon>Micrococcus</taxon>
    </lineage>
</organism>
<evidence type="ECO:0000256" key="13">
    <source>
        <dbReference type="SAM" id="MobiDB-lite"/>
    </source>
</evidence>
<name>A0A1I7MKK5_9MICC</name>
<dbReference type="PANTHER" id="PTHR30365">
    <property type="entry name" value="CYTOCHROME D UBIQUINOL OXIDASE"/>
    <property type="match status" value="1"/>
</dbReference>
<reference evidence="14 15" key="1">
    <citation type="submission" date="2016-10" db="EMBL/GenBank/DDBJ databases">
        <authorList>
            <person name="de Groot N.N."/>
        </authorList>
    </citation>
    <scope>NUCLEOTIDE SEQUENCE [LARGE SCALE GENOMIC DNA]</scope>
    <source>
        <strain evidence="14 15">CGMCC 1.7054</strain>
    </source>
</reference>
<keyword evidence="10 12" id="KW-0408">Iron</keyword>
<dbReference type="GO" id="GO:0009055">
    <property type="term" value="F:electron transfer activity"/>
    <property type="evidence" value="ECO:0007669"/>
    <property type="project" value="UniProtKB-UniRule"/>
</dbReference>
<evidence type="ECO:0000256" key="6">
    <source>
        <dbReference type="ARBA" id="ARBA00022692"/>
    </source>
</evidence>
<evidence type="ECO:0000313" key="15">
    <source>
        <dbReference type="Proteomes" id="UP000198881"/>
    </source>
</evidence>
<dbReference type="OrthoDB" id="9807042at2"/>
<evidence type="ECO:0000256" key="9">
    <source>
        <dbReference type="ARBA" id="ARBA00022989"/>
    </source>
</evidence>
<feature type="transmembrane region" description="Helical" evidence="12">
    <location>
        <begin position="237"/>
        <end position="259"/>
    </location>
</feature>
<dbReference type="GO" id="GO:0046872">
    <property type="term" value="F:metal ion binding"/>
    <property type="evidence" value="ECO:0007669"/>
    <property type="project" value="UniProtKB-UniRule"/>
</dbReference>
<gene>
    <name evidence="14" type="ORF">SAMN04487966_104135</name>
</gene>
<accession>A0A1I7MKK5</accession>
<sequence>MDPLDIARWQFGITTVYHFMMVPLTIGLGMVLVYMQTKWHRTGQEQYLRMTKFWGKLFLINFIMGVATGIVQEFQFGMAWSEYSRFVGDVFGAPLAMEALIAFFLESVFLGIWIFGWNRINPRIHLAALWAAVIGSVFSAYFILAANSWMQHPVGVEMVDGRPVMTDIWAVLTNNTLIVRFPHTIFGAVSVAGAFLLGISWYHLWKRRTDGIDTVAADGTVMVGTTGSKGRDEKDHAVWITSLRWGAWVAVVGFLGTAFSGHAQAQLMIQQQPMKMAAAEAACRDGTAFSILSVANPRTEGATTCDDVVGVFEVPGLLSFLAHNDFTTDVKGVNTLIPEYQEMYGTHLPDDPMYGERAGMEIDYLPVMEVTYWGFRIMITFGGLAALAAAIALWVTRKGTVPASRPLMRLAVFGILAPFGANAAGWIFTEMGRQPFVVVPNPDPTGIDQVWMYTAAAVSPGVSGGEILFSLVALTLIYAVLMVVEVILLTRYVKGGVPAGMPELTADEHSDDHHDGPGSSGRREDSDVLAFAY</sequence>
<protein>
    <submittedName>
        <fullName evidence="14">Cytochrome bd-I ubiquinol oxidase subunit 1 apoprotein</fullName>
    </submittedName>
</protein>
<evidence type="ECO:0000256" key="3">
    <source>
        <dbReference type="ARBA" id="ARBA00022448"/>
    </source>
</evidence>
<feature type="transmembrane region" description="Helical" evidence="12">
    <location>
        <begin position="407"/>
        <end position="428"/>
    </location>
</feature>
<comment type="subcellular location">
    <subcellularLocation>
        <location evidence="1">Cell membrane</location>
        <topology evidence="1">Multi-pass membrane protein</topology>
    </subcellularLocation>
</comment>
<dbReference type="GO" id="GO:0005886">
    <property type="term" value="C:plasma membrane"/>
    <property type="evidence" value="ECO:0007669"/>
    <property type="project" value="UniProtKB-SubCell"/>
</dbReference>
<keyword evidence="11 12" id="KW-0472">Membrane</keyword>
<feature type="transmembrane region" description="Helical" evidence="12">
    <location>
        <begin position="91"/>
        <end position="115"/>
    </location>
</feature>
<dbReference type="GO" id="GO:0019646">
    <property type="term" value="P:aerobic electron transport chain"/>
    <property type="evidence" value="ECO:0007669"/>
    <property type="project" value="InterPro"/>
</dbReference>
<feature type="region of interest" description="Disordered" evidence="13">
    <location>
        <begin position="503"/>
        <end position="526"/>
    </location>
</feature>
<feature type="compositionally biased region" description="Basic and acidic residues" evidence="13">
    <location>
        <begin position="506"/>
        <end position="526"/>
    </location>
</feature>
<keyword evidence="3 12" id="KW-0813">Transport</keyword>
<dbReference type="GO" id="GO:0070069">
    <property type="term" value="C:cytochrome complex"/>
    <property type="evidence" value="ECO:0007669"/>
    <property type="project" value="UniProtKB-UniRule"/>
</dbReference>
<dbReference type="AlphaFoldDB" id="A0A1I7MKK5"/>
<dbReference type="InterPro" id="IPR002585">
    <property type="entry name" value="Cyt-d_ubiquinol_oxidase_su_1"/>
</dbReference>
<proteinExistence type="inferred from homology"/>
<evidence type="ECO:0000256" key="2">
    <source>
        <dbReference type="ARBA" id="ARBA00009819"/>
    </source>
</evidence>
<dbReference type="Pfam" id="PF01654">
    <property type="entry name" value="Cyt_bd_oxida_I"/>
    <property type="match status" value="1"/>
</dbReference>
<evidence type="ECO:0000256" key="5">
    <source>
        <dbReference type="ARBA" id="ARBA00022617"/>
    </source>
</evidence>